<gene>
    <name evidence="3" type="ORF">SNE40_016719</name>
</gene>
<dbReference type="Pfam" id="PF13499">
    <property type="entry name" value="EF-hand_7"/>
    <property type="match status" value="1"/>
</dbReference>
<dbReference type="Pfam" id="PF00560">
    <property type="entry name" value="LRR_1"/>
    <property type="match status" value="1"/>
</dbReference>
<dbReference type="SUPFAM" id="SSF52047">
    <property type="entry name" value="RNI-like"/>
    <property type="match status" value="1"/>
</dbReference>
<evidence type="ECO:0000259" key="2">
    <source>
        <dbReference type="PROSITE" id="PS50222"/>
    </source>
</evidence>
<protein>
    <recommendedName>
        <fullName evidence="2">EF-hand domain-containing protein</fullName>
    </recommendedName>
</protein>
<dbReference type="GO" id="GO:0005509">
    <property type="term" value="F:calcium ion binding"/>
    <property type="evidence" value="ECO:0007669"/>
    <property type="project" value="InterPro"/>
</dbReference>
<feature type="domain" description="EF-hand" evidence="2">
    <location>
        <begin position="464"/>
        <end position="499"/>
    </location>
</feature>
<dbReference type="PROSITE" id="PS50222">
    <property type="entry name" value="EF_HAND_2"/>
    <property type="match status" value="2"/>
</dbReference>
<comment type="caution">
    <text evidence="3">The sequence shown here is derived from an EMBL/GenBank/DDBJ whole genome shotgun (WGS) entry which is preliminary data.</text>
</comment>
<evidence type="ECO:0000313" key="3">
    <source>
        <dbReference type="EMBL" id="KAK6173230.1"/>
    </source>
</evidence>
<dbReference type="SMART" id="SM00054">
    <property type="entry name" value="EFh"/>
    <property type="match status" value="2"/>
</dbReference>
<evidence type="ECO:0000313" key="4">
    <source>
        <dbReference type="Proteomes" id="UP001347796"/>
    </source>
</evidence>
<dbReference type="InterPro" id="IPR052394">
    <property type="entry name" value="LRR-containing"/>
</dbReference>
<proteinExistence type="predicted"/>
<dbReference type="Proteomes" id="UP001347796">
    <property type="component" value="Unassembled WGS sequence"/>
</dbReference>
<keyword evidence="4" id="KW-1185">Reference proteome</keyword>
<dbReference type="EMBL" id="JAZGQO010000011">
    <property type="protein sequence ID" value="KAK6173230.1"/>
    <property type="molecule type" value="Genomic_DNA"/>
</dbReference>
<dbReference type="Pfam" id="PF13516">
    <property type="entry name" value="LRR_6"/>
    <property type="match status" value="5"/>
</dbReference>
<accession>A0AAN8JAJ5</accession>
<sequence length="618" mass="69114">MLPFLKRDIKYAESLPPIIRLKESPQFDIWNLVKRPHTANPYQLTAKYRVSNGPTRRIKSGIIRRKRRNESSVESAGRNSALSVTSTDIALYDLDADDYDFDADDENDTSRHQTPQAVYSHSQMVYLRTCGDMKIIPTNYILKNLPTDRLVLKHHILGPRGTKALAVALVENSTVQVLDLGDNGIGLQGATYLAEMLEENNFITELRLADNFLGGEGVKAILDVIKDPDFIRVLDFSGANLQESDGHLFTQIIEDSHNLKELYLSHNSFREVGGELIGDAIGWNDTLEVLDLSWNHLRLKGAVSIAQGLAINDGIKVLNLSWNGFHLGGCKELAKVLEKNSTLEELDISANRISKTCLTELIKGLAKNETLRVLKLSNNPITSSGALYILNNIKDVTTSAIEEIDLGDQCVEPEFVRVYEELKETRNLKITHGSVLGQDGTSEDDEEELVNENPVIVLMEFGKLMGLRLIDLFSMMDKDNSKTLTRDEIKQGLLEANIPLTETCLNKLVHKLDTDGDGEIDYGELMAGKEIHRKKLTQTIMQSRDQQLLMEETEVGRVRQRLLNLTAKHRRGGMRSGFSAIADLKKIGGKVVETIPTPPKASERRKSISVKHLTQLDI</sequence>
<dbReference type="InterPro" id="IPR032675">
    <property type="entry name" value="LRR_dom_sf"/>
</dbReference>
<dbReference type="PROSITE" id="PS00018">
    <property type="entry name" value="EF_HAND_1"/>
    <property type="match status" value="2"/>
</dbReference>
<dbReference type="InterPro" id="IPR001611">
    <property type="entry name" value="Leu-rich_rpt"/>
</dbReference>
<dbReference type="PANTHER" id="PTHR24114">
    <property type="entry name" value="LEUCINE RICH REPEAT FAMILY PROTEIN"/>
    <property type="match status" value="1"/>
</dbReference>
<dbReference type="SMART" id="SM00368">
    <property type="entry name" value="LRR_RI"/>
    <property type="match status" value="7"/>
</dbReference>
<dbReference type="InterPro" id="IPR011992">
    <property type="entry name" value="EF-hand-dom_pair"/>
</dbReference>
<dbReference type="Gene3D" id="1.10.238.10">
    <property type="entry name" value="EF-hand"/>
    <property type="match status" value="1"/>
</dbReference>
<dbReference type="PANTHER" id="PTHR24114:SF50">
    <property type="entry name" value="RNI-LIKE PROTEIN"/>
    <property type="match status" value="1"/>
</dbReference>
<dbReference type="PROSITE" id="PS51450">
    <property type="entry name" value="LRR"/>
    <property type="match status" value="1"/>
</dbReference>
<reference evidence="3 4" key="1">
    <citation type="submission" date="2024-01" db="EMBL/GenBank/DDBJ databases">
        <title>The genome of the rayed Mediterranean limpet Patella caerulea (Linnaeus, 1758).</title>
        <authorList>
            <person name="Anh-Thu Weber A."/>
            <person name="Halstead-Nussloch G."/>
        </authorList>
    </citation>
    <scope>NUCLEOTIDE SEQUENCE [LARGE SCALE GENOMIC DNA]</scope>
    <source>
        <strain evidence="3">AATW-2023a</strain>
        <tissue evidence="3">Whole specimen</tissue>
    </source>
</reference>
<dbReference type="InterPro" id="IPR002048">
    <property type="entry name" value="EF_hand_dom"/>
</dbReference>
<dbReference type="CDD" id="cd00051">
    <property type="entry name" value="EFh"/>
    <property type="match status" value="1"/>
</dbReference>
<dbReference type="SUPFAM" id="SSF47473">
    <property type="entry name" value="EF-hand"/>
    <property type="match status" value="1"/>
</dbReference>
<name>A0AAN8JAJ5_PATCE</name>
<dbReference type="Gene3D" id="3.80.10.10">
    <property type="entry name" value="Ribonuclease Inhibitor"/>
    <property type="match status" value="3"/>
</dbReference>
<evidence type="ECO:0000256" key="1">
    <source>
        <dbReference type="ARBA" id="ARBA00022837"/>
    </source>
</evidence>
<dbReference type="AlphaFoldDB" id="A0AAN8JAJ5"/>
<organism evidence="3 4">
    <name type="scientific">Patella caerulea</name>
    <name type="common">Rayed Mediterranean limpet</name>
    <dbReference type="NCBI Taxonomy" id="87958"/>
    <lineage>
        <taxon>Eukaryota</taxon>
        <taxon>Metazoa</taxon>
        <taxon>Spiralia</taxon>
        <taxon>Lophotrochozoa</taxon>
        <taxon>Mollusca</taxon>
        <taxon>Gastropoda</taxon>
        <taxon>Patellogastropoda</taxon>
        <taxon>Patelloidea</taxon>
        <taxon>Patellidae</taxon>
        <taxon>Patella</taxon>
    </lineage>
</organism>
<feature type="domain" description="EF-hand" evidence="2">
    <location>
        <begin position="500"/>
        <end position="535"/>
    </location>
</feature>
<keyword evidence="1" id="KW-0106">Calcium</keyword>
<dbReference type="InterPro" id="IPR018247">
    <property type="entry name" value="EF_Hand_1_Ca_BS"/>
</dbReference>